<dbReference type="Pfam" id="PF07583">
    <property type="entry name" value="PSCyt2"/>
    <property type="match status" value="1"/>
</dbReference>
<protein>
    <recommendedName>
        <fullName evidence="6">BIG2 domain-containing protein</fullName>
    </recommendedName>
</protein>
<gene>
    <name evidence="4" type="ORF">SOIL9_18010</name>
</gene>
<name>A0A6P2D4A4_9BACT</name>
<keyword evidence="5" id="KW-1185">Reference proteome</keyword>
<evidence type="ECO:0008006" key="6">
    <source>
        <dbReference type="Google" id="ProtNLM"/>
    </source>
</evidence>
<evidence type="ECO:0000259" key="2">
    <source>
        <dbReference type="Pfam" id="PF07583"/>
    </source>
</evidence>
<feature type="domain" description="DUF1553" evidence="3">
    <location>
        <begin position="553"/>
        <end position="793"/>
    </location>
</feature>
<dbReference type="KEGG" id="gms:SOIL9_18010"/>
<evidence type="ECO:0000313" key="5">
    <source>
        <dbReference type="Proteomes" id="UP000464178"/>
    </source>
</evidence>
<proteinExistence type="predicted"/>
<dbReference type="Gene3D" id="2.60.40.1080">
    <property type="match status" value="2"/>
</dbReference>
<dbReference type="InterPro" id="IPR022655">
    <property type="entry name" value="DUF1553"/>
</dbReference>
<evidence type="ECO:0000256" key="1">
    <source>
        <dbReference type="SAM" id="SignalP"/>
    </source>
</evidence>
<dbReference type="EMBL" id="LR593886">
    <property type="protein sequence ID" value="VTR95913.1"/>
    <property type="molecule type" value="Genomic_DNA"/>
</dbReference>
<dbReference type="PANTHER" id="PTHR35889">
    <property type="entry name" value="CYCLOINULO-OLIGOSACCHARIDE FRUCTANOTRANSFERASE-RELATED"/>
    <property type="match status" value="1"/>
</dbReference>
<evidence type="ECO:0000313" key="4">
    <source>
        <dbReference type="EMBL" id="VTR95913.1"/>
    </source>
</evidence>
<accession>A0A6P2D4A4</accession>
<dbReference type="Pfam" id="PF07587">
    <property type="entry name" value="PSD1"/>
    <property type="match status" value="1"/>
</dbReference>
<evidence type="ECO:0000259" key="3">
    <source>
        <dbReference type="Pfam" id="PF07587"/>
    </source>
</evidence>
<feature type="signal peptide" evidence="1">
    <location>
        <begin position="1"/>
        <end position="20"/>
    </location>
</feature>
<dbReference type="AlphaFoldDB" id="A0A6P2D4A4"/>
<sequence>MRFLLPALASLLCLSPVASAADLRVFPSEVVLGGPNRTQQLFVIEEEGARAVRDVTALVRYASTQAPIGSAVKVDAKGLVTAVSGGESIVTITYGDRRVNVTCKVGADAPSTPNFRNHIIPILTRTGCNAGACHGALAGKGGMKLSLRGYDPETDWFVLTRQALARRVDLTKPADSLLLKKAVRGVPHSGGERFTEESVHYKTLLAWLQAGAPGPKPTDAELERLEVFPPAILVKPGGPKINFQVRVRAIYSDGASEDVTNLARFGSSEELVARVAEDGLVTPVGNGEAAVTVGFGTKVATLTITAPYPNELKSGAPAKQNNFVDEHVNQKLQLLRLPASEPCTDAEFIRRVYLDSCGILPTADEVAAFLKDTDAKKRAKLIDKLLDHPAFVDYWTHKWSDLLLVSTRKLPQPAMWAFYRSVRQSVADNKPWDKFARDVLTASGSSLTNGGGNYFVLHKDVSALAESTSITFLGTSIGCAKCHNHPLEKWTQDQYWAFANLFARVGLKNGDRGGEVLVQSQTEGDALHLRKGVAMSPTPLDGKPLPADSPVARRTYFTDWLTAPTNPYFAKSLVNRVWKNYMGRGLVEAEDDLRETNPPSNAALFTALADDFVKNKYDVKHLMRTILNSAAYQRSSKPLKENAADDRFYSRYLVRRLPGEVILDAYSDLTGVATPFDKITSAAGDATSPIGSYPRGTRAVQVPDSLATSQFLDAFGRAERVQTCACERTSDASVTQALHLNNGYTLNDKLRDPNSVVAKWIAEKLKDEEIVDRVFLAGLSRKPTEAEQKKFLDILADGSKDGAQSRRETIEDFVWAVLTGREFLFNH</sequence>
<reference evidence="4 5" key="1">
    <citation type="submission" date="2019-05" db="EMBL/GenBank/DDBJ databases">
        <authorList>
            <consortium name="Science for Life Laboratories"/>
        </authorList>
    </citation>
    <scope>NUCLEOTIDE SEQUENCE [LARGE SCALE GENOMIC DNA]</scope>
    <source>
        <strain evidence="4">Soil9</strain>
    </source>
</reference>
<dbReference type="RefSeq" id="WP_162670266.1">
    <property type="nucleotide sequence ID" value="NZ_LR593886.1"/>
</dbReference>
<dbReference type="PANTHER" id="PTHR35889:SF3">
    <property type="entry name" value="F-BOX DOMAIN-CONTAINING PROTEIN"/>
    <property type="match status" value="1"/>
</dbReference>
<keyword evidence="1" id="KW-0732">Signal</keyword>
<dbReference type="InterPro" id="IPR011444">
    <property type="entry name" value="DUF1549"/>
</dbReference>
<feature type="chain" id="PRO_5026943269" description="BIG2 domain-containing protein" evidence="1">
    <location>
        <begin position="21"/>
        <end position="827"/>
    </location>
</feature>
<feature type="domain" description="DUF1549" evidence="2">
    <location>
        <begin position="324"/>
        <end position="505"/>
    </location>
</feature>
<dbReference type="Proteomes" id="UP000464178">
    <property type="component" value="Chromosome"/>
</dbReference>
<organism evidence="4 5">
    <name type="scientific">Gemmata massiliana</name>
    <dbReference type="NCBI Taxonomy" id="1210884"/>
    <lineage>
        <taxon>Bacteria</taxon>
        <taxon>Pseudomonadati</taxon>
        <taxon>Planctomycetota</taxon>
        <taxon>Planctomycetia</taxon>
        <taxon>Gemmatales</taxon>
        <taxon>Gemmataceae</taxon>
        <taxon>Gemmata</taxon>
    </lineage>
</organism>